<feature type="compositionally biased region" description="Basic and acidic residues" evidence="1">
    <location>
        <begin position="72"/>
        <end position="90"/>
    </location>
</feature>
<name>A0A226E3Z7_FOLCA</name>
<reference evidence="2 3" key="1">
    <citation type="submission" date="2015-12" db="EMBL/GenBank/DDBJ databases">
        <title>The genome of Folsomia candida.</title>
        <authorList>
            <person name="Faddeeva A."/>
            <person name="Derks M.F."/>
            <person name="Anvar Y."/>
            <person name="Smit S."/>
            <person name="Van Straalen N."/>
            <person name="Roelofs D."/>
        </authorList>
    </citation>
    <scope>NUCLEOTIDE SEQUENCE [LARGE SCALE GENOMIC DNA]</scope>
    <source>
        <strain evidence="2 3">VU population</strain>
        <tissue evidence="2">Whole body</tissue>
    </source>
</reference>
<accession>A0A226E3Z7</accession>
<evidence type="ECO:0000313" key="2">
    <source>
        <dbReference type="EMBL" id="OXA52465.1"/>
    </source>
</evidence>
<dbReference type="AlphaFoldDB" id="A0A226E3Z7"/>
<feature type="region of interest" description="Disordered" evidence="1">
    <location>
        <begin position="64"/>
        <end position="101"/>
    </location>
</feature>
<gene>
    <name evidence="2" type="ORF">Fcan01_12365</name>
</gene>
<evidence type="ECO:0000256" key="1">
    <source>
        <dbReference type="SAM" id="MobiDB-lite"/>
    </source>
</evidence>
<dbReference type="Proteomes" id="UP000198287">
    <property type="component" value="Unassembled WGS sequence"/>
</dbReference>
<proteinExistence type="predicted"/>
<protein>
    <submittedName>
        <fullName evidence="2">Uncharacterized protein</fullName>
    </submittedName>
</protein>
<evidence type="ECO:0000313" key="3">
    <source>
        <dbReference type="Proteomes" id="UP000198287"/>
    </source>
</evidence>
<organism evidence="2 3">
    <name type="scientific">Folsomia candida</name>
    <name type="common">Springtail</name>
    <dbReference type="NCBI Taxonomy" id="158441"/>
    <lineage>
        <taxon>Eukaryota</taxon>
        <taxon>Metazoa</taxon>
        <taxon>Ecdysozoa</taxon>
        <taxon>Arthropoda</taxon>
        <taxon>Hexapoda</taxon>
        <taxon>Collembola</taxon>
        <taxon>Entomobryomorpha</taxon>
        <taxon>Isotomoidea</taxon>
        <taxon>Isotomidae</taxon>
        <taxon>Proisotominae</taxon>
        <taxon>Folsomia</taxon>
    </lineage>
</organism>
<comment type="caution">
    <text evidence="2">The sequence shown here is derived from an EMBL/GenBank/DDBJ whole genome shotgun (WGS) entry which is preliminary data.</text>
</comment>
<sequence>MPCDNSIKNRMIQPIQNDTCIPKGRPCWLYIDRDHCNCWDRTRVIWGGGSFKIDFNVTEGVKRGEKRKSKEIKKDGRRGERVTGEGGEDKAEAEDVSPDIDSLSLFGPVQPNRQNIVTRGPPPAFCKIKMKREGAPSGGGSVEEVKAAFYLLARPIECERAGLVNFINAKPPN</sequence>
<keyword evidence="3" id="KW-1185">Reference proteome</keyword>
<dbReference type="EMBL" id="LNIX01000006">
    <property type="protein sequence ID" value="OXA52465.1"/>
    <property type="molecule type" value="Genomic_DNA"/>
</dbReference>